<sequence>MEIRKEVSETIKVGQSDIKPTTVDTSNQMVNERGPPGSNVGMEIYDELKNRTPGTTHNGTRKIKVVFETVTIEFENVGAEMKLTIPRLYSAQNLSSTVTVMNACIMPNRITHMTDLNDLNCVVYAAAITTAHMLSFKIRTRDQIGRNIKMSWKTPREKRLQDKVKQLRIELGRLTAYAKGERSKKNLLNITKMLRVYTTHQITEYEVLFKKDEKRQKLVAYAKS</sequence>
<evidence type="ECO:0000313" key="2">
    <source>
        <dbReference type="EnsemblMetazoa" id="GAUT005857-PA"/>
    </source>
</evidence>
<proteinExistence type="predicted"/>
<evidence type="ECO:0000256" key="1">
    <source>
        <dbReference type="SAM" id="MobiDB-lite"/>
    </source>
</evidence>
<dbReference type="EnsemblMetazoa" id="GAUT005857-RA">
    <property type="protein sequence ID" value="GAUT005857-PA"/>
    <property type="gene ID" value="GAUT005857"/>
</dbReference>
<dbReference type="AlphaFoldDB" id="A0A1A9UIC5"/>
<accession>A0A1A9UIC5</accession>
<dbReference type="VEuPathDB" id="VectorBase:GAUT005857"/>
<dbReference type="Proteomes" id="UP000078200">
    <property type="component" value="Unassembled WGS sequence"/>
</dbReference>
<reference evidence="2" key="1">
    <citation type="submission" date="2020-05" db="UniProtKB">
        <authorList>
            <consortium name="EnsemblMetazoa"/>
        </authorList>
    </citation>
    <scope>IDENTIFICATION</scope>
    <source>
        <strain evidence="2">TTRI</strain>
    </source>
</reference>
<organism evidence="2 3">
    <name type="scientific">Glossina austeni</name>
    <name type="common">Savannah tsetse fly</name>
    <dbReference type="NCBI Taxonomy" id="7395"/>
    <lineage>
        <taxon>Eukaryota</taxon>
        <taxon>Metazoa</taxon>
        <taxon>Ecdysozoa</taxon>
        <taxon>Arthropoda</taxon>
        <taxon>Hexapoda</taxon>
        <taxon>Insecta</taxon>
        <taxon>Pterygota</taxon>
        <taxon>Neoptera</taxon>
        <taxon>Endopterygota</taxon>
        <taxon>Diptera</taxon>
        <taxon>Brachycera</taxon>
        <taxon>Muscomorpha</taxon>
        <taxon>Hippoboscoidea</taxon>
        <taxon>Glossinidae</taxon>
        <taxon>Glossina</taxon>
    </lineage>
</organism>
<feature type="region of interest" description="Disordered" evidence="1">
    <location>
        <begin position="19"/>
        <end position="42"/>
    </location>
</feature>
<keyword evidence="3" id="KW-1185">Reference proteome</keyword>
<feature type="compositionally biased region" description="Polar residues" evidence="1">
    <location>
        <begin position="19"/>
        <end position="30"/>
    </location>
</feature>
<evidence type="ECO:0000313" key="3">
    <source>
        <dbReference type="Proteomes" id="UP000078200"/>
    </source>
</evidence>
<protein>
    <submittedName>
        <fullName evidence="2">Uncharacterized protein</fullName>
    </submittedName>
</protein>
<name>A0A1A9UIC5_GLOAU</name>